<evidence type="ECO:0000313" key="4">
    <source>
        <dbReference type="Proteomes" id="UP000183275"/>
    </source>
</evidence>
<dbReference type="STRING" id="1202768.SAMN05216285_4016"/>
<evidence type="ECO:0000313" key="3">
    <source>
        <dbReference type="EMBL" id="SEW31563.1"/>
    </source>
</evidence>
<accession>A0A1I0QW79</accession>
<dbReference type="Proteomes" id="UP000183275">
    <property type="component" value="Unassembled WGS sequence"/>
</dbReference>
<keyword evidence="2" id="KW-0472">Membrane</keyword>
<protein>
    <submittedName>
        <fullName evidence="3">Uncharacterized protein</fullName>
    </submittedName>
</protein>
<dbReference type="Pfam" id="PF26045">
    <property type="entry name" value="OB_2TM_halo"/>
    <property type="match status" value="1"/>
</dbReference>
<keyword evidence="2" id="KW-0812">Transmembrane</keyword>
<dbReference type="AlphaFoldDB" id="A0A1I0QW79"/>
<dbReference type="EMBL" id="FOIS01000005">
    <property type="protein sequence ID" value="SEW31563.1"/>
    <property type="molecule type" value="Genomic_DNA"/>
</dbReference>
<evidence type="ECO:0000256" key="1">
    <source>
        <dbReference type="SAM" id="MobiDB-lite"/>
    </source>
</evidence>
<dbReference type="eggNOG" id="arCOG02859">
    <property type="taxonomic scope" value="Archaea"/>
</dbReference>
<dbReference type="InterPro" id="IPR058927">
    <property type="entry name" value="OB_2TM"/>
</dbReference>
<keyword evidence="4" id="KW-1185">Reference proteome</keyword>
<name>A0A1I0QW79_9EURY</name>
<feature type="compositionally biased region" description="Basic and acidic residues" evidence="1">
    <location>
        <begin position="174"/>
        <end position="187"/>
    </location>
</feature>
<organism evidence="3 4">
    <name type="scientific">Natrinema salifodinae</name>
    <dbReference type="NCBI Taxonomy" id="1202768"/>
    <lineage>
        <taxon>Archaea</taxon>
        <taxon>Methanobacteriati</taxon>
        <taxon>Methanobacteriota</taxon>
        <taxon>Stenosarchaea group</taxon>
        <taxon>Halobacteria</taxon>
        <taxon>Halobacteriales</taxon>
        <taxon>Natrialbaceae</taxon>
        <taxon>Natrinema</taxon>
    </lineage>
</organism>
<proteinExistence type="predicted"/>
<sequence length="217" mass="23192">MPASEPFGQSGRLLAGVALLVALLALMGWTGATAAEPLARDYPDEVEVTPNPDAYVGDRVALGGIVVETDPVVIATRASGYGRFTVVNADESLQQSAGPLEEGDRVTAFGALADESTLDAERTITSEPQETLYMVGVSFVAGCWVLVRLVRGWRFDRARIAFVPRSATATSASPDRRRSGSDERDAALRTGESSVDSDHENRRAGATVDRPRTERDP</sequence>
<keyword evidence="2" id="KW-1133">Transmembrane helix</keyword>
<dbReference type="RefSeq" id="WP_049992238.1">
    <property type="nucleotide sequence ID" value="NZ_FOIS01000005.1"/>
</dbReference>
<reference evidence="4" key="1">
    <citation type="submission" date="2016-10" db="EMBL/GenBank/DDBJ databases">
        <authorList>
            <person name="Varghese N."/>
        </authorList>
    </citation>
    <scope>NUCLEOTIDE SEQUENCE [LARGE SCALE GENOMIC DNA]</scope>
    <source>
        <strain evidence="4">CGMCC 1.12284</strain>
    </source>
</reference>
<gene>
    <name evidence="3" type="ORF">SAMN05216285_4016</name>
</gene>
<dbReference type="OrthoDB" id="206389at2157"/>
<feature type="compositionally biased region" description="Basic and acidic residues" evidence="1">
    <location>
        <begin position="196"/>
        <end position="217"/>
    </location>
</feature>
<feature type="region of interest" description="Disordered" evidence="1">
    <location>
        <begin position="167"/>
        <end position="217"/>
    </location>
</feature>
<feature type="transmembrane region" description="Helical" evidence="2">
    <location>
        <begin position="132"/>
        <end position="150"/>
    </location>
</feature>
<evidence type="ECO:0000256" key="2">
    <source>
        <dbReference type="SAM" id="Phobius"/>
    </source>
</evidence>